<dbReference type="InterPro" id="IPR003140">
    <property type="entry name" value="PLipase/COase/thioEstase"/>
</dbReference>
<proteinExistence type="inferred from homology"/>
<dbReference type="EMBL" id="JAFFHB010000001">
    <property type="protein sequence ID" value="KAK4673461.1"/>
    <property type="molecule type" value="Genomic_DNA"/>
</dbReference>
<dbReference type="SUPFAM" id="SSF53474">
    <property type="entry name" value="alpha/beta-Hydrolases"/>
    <property type="match status" value="1"/>
</dbReference>
<dbReference type="InterPro" id="IPR029058">
    <property type="entry name" value="AB_hydrolase_fold"/>
</dbReference>
<sequence length="109" mass="12313">MWTLLCQTRLDRRLGGSDSDAFVESMTSAWITAPSRSLLSTPIFPRHGTDDAMVDVQLGREVRDVLSKVGFRVEWKEYLGAELEGHWIKVPEEVDDITAFLKRSTGSDK</sequence>
<protein>
    <recommendedName>
        <fullName evidence="2">Phospholipase/carboxylesterase/thioesterase domain-containing protein</fullName>
    </recommendedName>
</protein>
<comment type="caution">
    <text evidence="3">The sequence shown here is derived from an EMBL/GenBank/DDBJ whole genome shotgun (WGS) entry which is preliminary data.</text>
</comment>
<organism evidence="3 4">
    <name type="scientific">Podospora pseudopauciseta</name>
    <dbReference type="NCBI Taxonomy" id="2093780"/>
    <lineage>
        <taxon>Eukaryota</taxon>
        <taxon>Fungi</taxon>
        <taxon>Dikarya</taxon>
        <taxon>Ascomycota</taxon>
        <taxon>Pezizomycotina</taxon>
        <taxon>Sordariomycetes</taxon>
        <taxon>Sordariomycetidae</taxon>
        <taxon>Sordariales</taxon>
        <taxon>Podosporaceae</taxon>
        <taxon>Podospora</taxon>
    </lineage>
</organism>
<feature type="domain" description="Phospholipase/carboxylesterase/thioesterase" evidence="2">
    <location>
        <begin position="31"/>
        <end position="102"/>
    </location>
</feature>
<reference evidence="3 4" key="1">
    <citation type="journal article" date="2023" name="bioRxiv">
        <title>High-quality genome assemblies of four members of thePodospora anserinaspecies complex.</title>
        <authorList>
            <person name="Ament-Velasquez S.L."/>
            <person name="Vogan A.A."/>
            <person name="Wallerman O."/>
            <person name="Hartmann F."/>
            <person name="Gautier V."/>
            <person name="Silar P."/>
            <person name="Giraud T."/>
            <person name="Johannesson H."/>
        </authorList>
    </citation>
    <scope>NUCLEOTIDE SEQUENCE [LARGE SCALE GENOMIC DNA]</scope>
    <source>
        <strain evidence="3 4">CBS 411.78</strain>
    </source>
</reference>
<dbReference type="PANTHER" id="PTHR10655">
    <property type="entry name" value="LYSOPHOSPHOLIPASE-RELATED"/>
    <property type="match status" value="1"/>
</dbReference>
<dbReference type="Proteomes" id="UP001326199">
    <property type="component" value="Unassembled WGS sequence"/>
</dbReference>
<dbReference type="PANTHER" id="PTHR10655:SF63">
    <property type="entry name" value="PHOSPHOLIPASE_CARBOXYLESTERASE_THIOESTERASE DOMAIN-CONTAINING PROTEIN"/>
    <property type="match status" value="1"/>
</dbReference>
<evidence type="ECO:0000313" key="4">
    <source>
        <dbReference type="Proteomes" id="UP001326199"/>
    </source>
</evidence>
<evidence type="ECO:0000256" key="1">
    <source>
        <dbReference type="ARBA" id="ARBA00006499"/>
    </source>
</evidence>
<evidence type="ECO:0000313" key="3">
    <source>
        <dbReference type="EMBL" id="KAK4673461.1"/>
    </source>
</evidence>
<dbReference type="Pfam" id="PF02230">
    <property type="entry name" value="Abhydrolase_2"/>
    <property type="match status" value="1"/>
</dbReference>
<evidence type="ECO:0000259" key="2">
    <source>
        <dbReference type="Pfam" id="PF02230"/>
    </source>
</evidence>
<gene>
    <name evidence="3" type="ORF">QC763_0014260</name>
</gene>
<comment type="similarity">
    <text evidence="1">Belongs to the AB hydrolase superfamily. AB hydrolase 2 family.</text>
</comment>
<dbReference type="RefSeq" id="XP_062770783.1">
    <property type="nucleotide sequence ID" value="XM_062905273.1"/>
</dbReference>
<dbReference type="InterPro" id="IPR050565">
    <property type="entry name" value="LYPA1-2/EST-like"/>
</dbReference>
<name>A0ABR0I0F6_9PEZI</name>
<dbReference type="GeneID" id="87925209"/>
<dbReference type="Gene3D" id="3.40.50.1820">
    <property type="entry name" value="alpha/beta hydrolase"/>
    <property type="match status" value="1"/>
</dbReference>
<accession>A0ABR0I0F6</accession>
<keyword evidence="4" id="KW-1185">Reference proteome</keyword>